<feature type="domain" description="Nucleotide-diphospho-sugar transferase" evidence="3">
    <location>
        <begin position="62"/>
        <end position="180"/>
    </location>
</feature>
<organism evidence="4 5">
    <name type="scientific">Micractinium conductrix</name>
    <dbReference type="NCBI Taxonomy" id="554055"/>
    <lineage>
        <taxon>Eukaryota</taxon>
        <taxon>Viridiplantae</taxon>
        <taxon>Chlorophyta</taxon>
        <taxon>core chlorophytes</taxon>
        <taxon>Trebouxiophyceae</taxon>
        <taxon>Chlorellales</taxon>
        <taxon>Chlorellaceae</taxon>
        <taxon>Chlorella clade</taxon>
        <taxon>Micractinium</taxon>
    </lineage>
</organism>
<dbReference type="Pfam" id="PF03407">
    <property type="entry name" value="Nucleotid_trans"/>
    <property type="match status" value="1"/>
</dbReference>
<evidence type="ECO:0000313" key="5">
    <source>
        <dbReference type="Proteomes" id="UP000239649"/>
    </source>
</evidence>
<reference evidence="4 5" key="1">
    <citation type="journal article" date="2018" name="Plant J.">
        <title>Genome sequences of Chlorella sorokiniana UTEX 1602 and Micractinium conductrix SAG 241.80: implications to maltose excretion by a green alga.</title>
        <authorList>
            <person name="Arriola M.B."/>
            <person name="Velmurugan N."/>
            <person name="Zhang Y."/>
            <person name="Plunkett M.H."/>
            <person name="Hondzo H."/>
            <person name="Barney B.M."/>
        </authorList>
    </citation>
    <scope>NUCLEOTIDE SEQUENCE [LARGE SCALE GENOMIC DNA]</scope>
    <source>
        <strain evidence="4 5">SAG 241.80</strain>
    </source>
</reference>
<dbReference type="EMBL" id="LHPF02000005">
    <property type="protein sequence ID" value="PSC74163.1"/>
    <property type="molecule type" value="Genomic_DNA"/>
</dbReference>
<dbReference type="GO" id="GO:0016020">
    <property type="term" value="C:membrane"/>
    <property type="evidence" value="ECO:0007669"/>
    <property type="project" value="UniProtKB-ARBA"/>
</dbReference>
<feature type="compositionally biased region" description="Basic and acidic residues" evidence="2">
    <location>
        <begin position="585"/>
        <end position="603"/>
    </location>
</feature>
<evidence type="ECO:0000313" key="4">
    <source>
        <dbReference type="EMBL" id="PSC74163.1"/>
    </source>
</evidence>
<feature type="compositionally biased region" description="Acidic residues" evidence="2">
    <location>
        <begin position="623"/>
        <end position="638"/>
    </location>
</feature>
<dbReference type="PANTHER" id="PTHR43215:SF14">
    <property type="entry name" value="RADIAL SPOKE HEAD 1 HOMOLOG"/>
    <property type="match status" value="1"/>
</dbReference>
<feature type="region of interest" description="Disordered" evidence="2">
    <location>
        <begin position="583"/>
        <end position="667"/>
    </location>
</feature>
<dbReference type="SUPFAM" id="SSF82185">
    <property type="entry name" value="Histone H3 K4-specific methyltransferase SET7/9 N-terminal domain"/>
    <property type="match status" value="1"/>
</dbReference>
<dbReference type="GO" id="GO:0005829">
    <property type="term" value="C:cytosol"/>
    <property type="evidence" value="ECO:0007669"/>
    <property type="project" value="TreeGrafter"/>
</dbReference>
<feature type="compositionally biased region" description="Low complexity" evidence="2">
    <location>
        <begin position="647"/>
        <end position="661"/>
    </location>
</feature>
<evidence type="ECO:0000256" key="1">
    <source>
        <dbReference type="ARBA" id="ARBA00022737"/>
    </source>
</evidence>
<evidence type="ECO:0000256" key="2">
    <source>
        <dbReference type="SAM" id="MobiDB-lite"/>
    </source>
</evidence>
<dbReference type="InterPro" id="IPR005069">
    <property type="entry name" value="Nucl-diP-sugar_transferase"/>
</dbReference>
<dbReference type="Pfam" id="PF02493">
    <property type="entry name" value="MORN"/>
    <property type="match status" value="3"/>
</dbReference>
<dbReference type="SMART" id="SM00698">
    <property type="entry name" value="MORN"/>
    <property type="match status" value="2"/>
</dbReference>
<keyword evidence="5" id="KW-1185">Reference proteome</keyword>
<proteinExistence type="predicted"/>
<sequence>MPFDTGVDRYTLLSLNTIYSLVRLARVDNFMLWTWTNTSLADCAALNLPCADGRPHLLEPQGKGRDVIVAMWLKPVLTMRALRAGYMVLLSDGDVAFSGKPMWDLLTQLALRSHADLAVQAEQYRGPAPDNPSGTYVNSGLFLALPTPASIRAMEIWLSRVPVALTPNLTTTDQHSLHHLERSFHWCRHAGQCLQQKELNETVPRWRLWVRWNQAYDMDDCRISSDPLGPKIDPCDAQVLAVHPLCGGDKAATMKRSGFWFLDDCLQRNGSASPGAMSGGEQDMNAPPMPRWVGKGGSAALASPKDPQWWLAGSNHPYAPFQGNALKWHSYAYDDGTTYEGLMLNDIPHNKGVLVFGNGLGGGIQKAERGDRYEGEFDTGFAHGMGQLTSTKGKVFRGEWTSGMRHGCGVEYDTTPFLKRVEAGMDPDAAWREAQPEMEKSAVRGTWLRDTYYTVPDASGRWCHLAEIKGTEGEVHDVVTKARMFEFKPDGEVPARFAQDGNGMPAPLMQDPLHYPHGTKFLAPGPLGQCHPIPDVESVKGAMVRAAQVHLRILSSYNLPYDVTPGSIMDKAMKLWRKKQARKQRLLDRKLQREQQRIRRMEAAEAAASGGRKDAGAPPAEEPPSEDEDDGGLDDDDLIASTAGVEQQQQRGQQQQPGQGPWAPPTVLASASLGLTRAAVVLHRAFSAAALRAPPRRALTRPQRQ</sequence>
<name>A0A2P6VJ83_9CHLO</name>
<dbReference type="InterPro" id="IPR003409">
    <property type="entry name" value="MORN"/>
</dbReference>
<comment type="caution">
    <text evidence="4">The sequence shown here is derived from an EMBL/GenBank/DDBJ whole genome shotgun (WGS) entry which is preliminary data.</text>
</comment>
<protein>
    <submittedName>
        <fullName evidence="4">Morn repeat 1 (Nucleomorph)</fullName>
    </submittedName>
</protein>
<dbReference type="STRING" id="554055.A0A2P6VJ83"/>
<dbReference type="PANTHER" id="PTHR43215">
    <property type="entry name" value="RADIAL SPOKE HEAD 1 HOMOLOG"/>
    <property type="match status" value="1"/>
</dbReference>
<gene>
    <name evidence="4" type="ORF">C2E20_2775</name>
</gene>
<dbReference type="Proteomes" id="UP000239649">
    <property type="component" value="Unassembled WGS sequence"/>
</dbReference>
<keyword evidence="1" id="KW-0677">Repeat</keyword>
<dbReference type="OrthoDB" id="423343at2759"/>
<accession>A0A2P6VJ83</accession>
<dbReference type="AlphaFoldDB" id="A0A2P6VJ83"/>
<evidence type="ECO:0000259" key="3">
    <source>
        <dbReference type="Pfam" id="PF03407"/>
    </source>
</evidence>